<dbReference type="AlphaFoldDB" id="A0AAD9RHG5"/>
<dbReference type="Pfam" id="PF13843">
    <property type="entry name" value="DDE_Tnp_1_7"/>
    <property type="match status" value="1"/>
</dbReference>
<keyword evidence="3" id="KW-1185">Reference proteome</keyword>
<evidence type="ECO:0000313" key="3">
    <source>
        <dbReference type="Proteomes" id="UP001258017"/>
    </source>
</evidence>
<accession>A0AAD9RHG5</accession>
<reference evidence="2" key="1">
    <citation type="submission" date="2021-08" db="EMBL/GenBank/DDBJ databases">
        <authorList>
            <person name="Misof B."/>
            <person name="Oliver O."/>
            <person name="Podsiadlowski L."/>
            <person name="Donath A."/>
            <person name="Peters R."/>
            <person name="Mayer C."/>
            <person name="Rust J."/>
            <person name="Gunkel S."/>
            <person name="Lesny P."/>
            <person name="Martin S."/>
            <person name="Oeyen J.P."/>
            <person name="Petersen M."/>
            <person name="Panagiotis P."/>
            <person name="Wilbrandt J."/>
            <person name="Tanja T."/>
        </authorList>
    </citation>
    <scope>NUCLEOTIDE SEQUENCE</scope>
    <source>
        <strain evidence="2">GBR_01_08_01A</strain>
        <tissue evidence="2">Thorax + abdomen</tissue>
    </source>
</reference>
<dbReference type="PANTHER" id="PTHR46599">
    <property type="entry name" value="PIGGYBAC TRANSPOSABLE ELEMENT-DERIVED PROTEIN 4"/>
    <property type="match status" value="1"/>
</dbReference>
<feature type="domain" description="PiggyBac transposable element-derived protein" evidence="1">
    <location>
        <begin position="1"/>
        <end position="168"/>
    </location>
</feature>
<dbReference type="EMBL" id="JAIFRP010000077">
    <property type="protein sequence ID" value="KAK2579795.1"/>
    <property type="molecule type" value="Genomic_DNA"/>
</dbReference>
<evidence type="ECO:0000313" key="2">
    <source>
        <dbReference type="EMBL" id="KAK2579795.1"/>
    </source>
</evidence>
<comment type="caution">
    <text evidence="2">The sequence shown here is derived from an EMBL/GenBank/DDBJ whole genome shotgun (WGS) entry which is preliminary data.</text>
</comment>
<protein>
    <recommendedName>
        <fullName evidence="1">PiggyBac transposable element-derived protein domain-containing protein</fullName>
    </recommendedName>
</protein>
<evidence type="ECO:0000259" key="1">
    <source>
        <dbReference type="Pfam" id="PF13843"/>
    </source>
</evidence>
<gene>
    <name evidence="2" type="ORF">KPH14_012721</name>
</gene>
<dbReference type="Proteomes" id="UP001258017">
    <property type="component" value="Unassembled WGS sequence"/>
</dbReference>
<dbReference type="PANTHER" id="PTHR46599:SF6">
    <property type="entry name" value="DUAL SPECIFICITY PHOSPHATASE 26"/>
    <property type="match status" value="1"/>
</dbReference>
<sequence length="183" mass="21145">MSKNRLEVLMNTIRFDDAETREQRRELHLAAPISELFQSFIQNCQEFYSIGNCACVDEMLVAFRGRCKFKMYMPKKPAKYGIKIMCITDARNCYLLNACIYLGKDSDGQNLTQEQKRLSKPTQAVLRLLHPIEGSNRNVTADNWFSSIELVNILKEKRLTYVGTLKKKISVKSRLNSNHQDSD</sequence>
<name>A0AAD9RHG5_9HYME</name>
<reference evidence="2" key="2">
    <citation type="journal article" date="2023" name="Commun. Biol.">
        <title>Intrasexual cuticular hydrocarbon dimorphism in a wasp sheds light on hydrocarbon biosynthesis genes in Hymenoptera.</title>
        <authorList>
            <person name="Moris V.C."/>
            <person name="Podsiadlowski L."/>
            <person name="Martin S."/>
            <person name="Oeyen J.P."/>
            <person name="Donath A."/>
            <person name="Petersen M."/>
            <person name="Wilbrandt J."/>
            <person name="Misof B."/>
            <person name="Liedtke D."/>
            <person name="Thamm M."/>
            <person name="Scheiner R."/>
            <person name="Schmitt T."/>
            <person name="Niehuis O."/>
        </authorList>
    </citation>
    <scope>NUCLEOTIDE SEQUENCE</scope>
    <source>
        <strain evidence="2">GBR_01_08_01A</strain>
    </source>
</reference>
<organism evidence="2 3">
    <name type="scientific">Odynerus spinipes</name>
    <dbReference type="NCBI Taxonomy" id="1348599"/>
    <lineage>
        <taxon>Eukaryota</taxon>
        <taxon>Metazoa</taxon>
        <taxon>Ecdysozoa</taxon>
        <taxon>Arthropoda</taxon>
        <taxon>Hexapoda</taxon>
        <taxon>Insecta</taxon>
        <taxon>Pterygota</taxon>
        <taxon>Neoptera</taxon>
        <taxon>Endopterygota</taxon>
        <taxon>Hymenoptera</taxon>
        <taxon>Apocrita</taxon>
        <taxon>Aculeata</taxon>
        <taxon>Vespoidea</taxon>
        <taxon>Vespidae</taxon>
        <taxon>Eumeninae</taxon>
        <taxon>Odynerus</taxon>
    </lineage>
</organism>
<dbReference type="InterPro" id="IPR029526">
    <property type="entry name" value="PGBD"/>
</dbReference>
<proteinExistence type="predicted"/>